<reference evidence="4" key="2">
    <citation type="journal article" date="2021" name="Microbiome">
        <title>Successional dynamics and alternative stable states in a saline activated sludge microbial community over 9 years.</title>
        <authorList>
            <person name="Wang Y."/>
            <person name="Ye J."/>
            <person name="Ju F."/>
            <person name="Liu L."/>
            <person name="Boyd J.A."/>
            <person name="Deng Y."/>
            <person name="Parks D.H."/>
            <person name="Jiang X."/>
            <person name="Yin X."/>
            <person name="Woodcroft B.J."/>
            <person name="Tyson G.W."/>
            <person name="Hugenholtz P."/>
            <person name="Polz M.F."/>
            <person name="Zhang T."/>
        </authorList>
    </citation>
    <scope>NUCLEOTIDE SEQUENCE</scope>
    <source>
        <strain evidence="4">HKST-UBA02</strain>
    </source>
</reference>
<dbReference type="AlphaFoldDB" id="A0A956SE21"/>
<organism evidence="4 5">
    <name type="scientific">Eiseniibacteriota bacterium</name>
    <dbReference type="NCBI Taxonomy" id="2212470"/>
    <lineage>
        <taxon>Bacteria</taxon>
        <taxon>Candidatus Eiseniibacteriota</taxon>
    </lineage>
</organism>
<evidence type="ECO:0000256" key="1">
    <source>
        <dbReference type="ARBA" id="ARBA00022729"/>
    </source>
</evidence>
<name>A0A956SE21_UNCEI</name>
<evidence type="ECO:0000259" key="3">
    <source>
        <dbReference type="Pfam" id="PF13505"/>
    </source>
</evidence>
<dbReference type="EMBL" id="JAGQHS010000089">
    <property type="protein sequence ID" value="MCA9757252.1"/>
    <property type="molecule type" value="Genomic_DNA"/>
</dbReference>
<dbReference type="Proteomes" id="UP000739538">
    <property type="component" value="Unassembled WGS sequence"/>
</dbReference>
<feature type="domain" description="Outer membrane protein beta-barrel" evidence="3">
    <location>
        <begin position="19"/>
        <end position="215"/>
    </location>
</feature>
<feature type="signal peptide" evidence="2">
    <location>
        <begin position="1"/>
        <end position="30"/>
    </location>
</feature>
<keyword evidence="1 2" id="KW-0732">Signal</keyword>
<accession>A0A956SE21</accession>
<proteinExistence type="predicted"/>
<reference evidence="4" key="1">
    <citation type="submission" date="2020-04" db="EMBL/GenBank/DDBJ databases">
        <authorList>
            <person name="Zhang T."/>
        </authorList>
    </citation>
    <scope>NUCLEOTIDE SEQUENCE</scope>
    <source>
        <strain evidence="4">HKST-UBA02</strain>
    </source>
</reference>
<comment type="caution">
    <text evidence="4">The sequence shown here is derived from an EMBL/GenBank/DDBJ whole genome shotgun (WGS) entry which is preliminary data.</text>
</comment>
<evidence type="ECO:0000256" key="2">
    <source>
        <dbReference type="SAM" id="SignalP"/>
    </source>
</evidence>
<gene>
    <name evidence="4" type="ORF">KDA27_15710</name>
</gene>
<dbReference type="InterPro" id="IPR027385">
    <property type="entry name" value="Beta-barrel_OMP"/>
</dbReference>
<protein>
    <submittedName>
        <fullName evidence="4">Outer membrane beta-barrel protein</fullName>
    </submittedName>
</protein>
<sequence>MKLTFRFLRSLSATLLGGLLLGALVHPAQAFDPSARFSLSGQLGASSLAMSDVNDEIADARVYMREQNWTVLDDVSSGFNFRGGLRADLFGPWMLDLGYGRISGSSSVDFDQVIDAAPSTNFYEGRLMYRVPWRPSEKVRFAVGAGFLGSTGAELKVTHEQRNVEAGVQRLETLTAKASGAGAVAVLEAELILNEMFTIVGDVGYRYLNLTQDSYELGISKVANPAVDGSDDDTTPEGRDLSDSSIFRYSFIVEDQRGTLIQDDISTFVVKDFDLDFSGAQANVGLRIYIF</sequence>
<evidence type="ECO:0000313" key="5">
    <source>
        <dbReference type="Proteomes" id="UP000739538"/>
    </source>
</evidence>
<evidence type="ECO:0000313" key="4">
    <source>
        <dbReference type="EMBL" id="MCA9757252.1"/>
    </source>
</evidence>
<feature type="chain" id="PRO_5037614554" evidence="2">
    <location>
        <begin position="31"/>
        <end position="291"/>
    </location>
</feature>
<dbReference type="Pfam" id="PF13505">
    <property type="entry name" value="OMP_b-brl"/>
    <property type="match status" value="1"/>
</dbReference>